<protein>
    <submittedName>
        <fullName evidence="3">Recombinase family protein</fullName>
    </submittedName>
</protein>
<gene>
    <name evidence="3" type="ORF">HRJ34_17550</name>
</gene>
<proteinExistence type="predicted"/>
<reference evidence="3" key="1">
    <citation type="submission" date="2020-07" db="EMBL/GenBank/DDBJ databases">
        <authorList>
            <person name="Camacho E."/>
        </authorList>
    </citation>
    <scope>NUCLEOTIDE SEQUENCE</scope>
    <source>
        <strain evidence="3">MPO218</strain>
    </source>
</reference>
<dbReference type="SMART" id="SM00857">
    <property type="entry name" value="Resolvase"/>
    <property type="match status" value="1"/>
</dbReference>
<accession>A0A975CZL8</accession>
<reference evidence="3" key="2">
    <citation type="submission" date="2021-04" db="EMBL/GenBank/DDBJ databases">
        <title>Isolation and genomic analysis of the ibuprofen-degrading bacterium Sphingomonas strain MPO218.</title>
        <authorList>
            <person name="Aulestia M."/>
            <person name="Flores A."/>
            <person name="Mangas E.L."/>
            <person name="Perez-Pulido A.J."/>
            <person name="Santero E."/>
            <person name="Camacho E.M."/>
        </authorList>
    </citation>
    <scope>NUCLEOTIDE SEQUENCE</scope>
    <source>
        <strain evidence="3">MPO218</strain>
    </source>
</reference>
<name>A0A975CZL8_9SPHN</name>
<dbReference type="InterPro" id="IPR006119">
    <property type="entry name" value="Resolv_N"/>
</dbReference>
<dbReference type="EMBL" id="CP059319">
    <property type="protein sequence ID" value="QTH20154.1"/>
    <property type="molecule type" value="Genomic_DNA"/>
</dbReference>
<dbReference type="RefSeq" id="WP_208631988.1">
    <property type="nucleotide sequence ID" value="NZ_CP059319.1"/>
</dbReference>
<dbReference type="GO" id="GO:0003677">
    <property type="term" value="F:DNA binding"/>
    <property type="evidence" value="ECO:0007669"/>
    <property type="project" value="InterPro"/>
</dbReference>
<evidence type="ECO:0000313" key="3">
    <source>
        <dbReference type="EMBL" id="QTH20154.1"/>
    </source>
</evidence>
<dbReference type="Pfam" id="PF07508">
    <property type="entry name" value="Recombinase"/>
    <property type="match status" value="1"/>
</dbReference>
<dbReference type="Gene3D" id="3.40.50.1390">
    <property type="entry name" value="Resolvase, N-terminal catalytic domain"/>
    <property type="match status" value="1"/>
</dbReference>
<organism evidence="3 4">
    <name type="scientific">Rhizorhabdus wittichii</name>
    <dbReference type="NCBI Taxonomy" id="160791"/>
    <lineage>
        <taxon>Bacteria</taxon>
        <taxon>Pseudomonadati</taxon>
        <taxon>Pseudomonadota</taxon>
        <taxon>Alphaproteobacteria</taxon>
        <taxon>Sphingomonadales</taxon>
        <taxon>Sphingomonadaceae</taxon>
        <taxon>Rhizorhabdus</taxon>
    </lineage>
</organism>
<feature type="domain" description="Resolvase/invertase-type recombinase catalytic" evidence="2">
    <location>
        <begin position="15"/>
        <end position="172"/>
    </location>
</feature>
<evidence type="ECO:0000313" key="4">
    <source>
        <dbReference type="Proteomes" id="UP000664914"/>
    </source>
</evidence>
<dbReference type="PROSITE" id="PS51736">
    <property type="entry name" value="RECOMBINASES_3"/>
    <property type="match status" value="1"/>
</dbReference>
<dbReference type="PANTHER" id="PTHR30461:SF23">
    <property type="entry name" value="DNA RECOMBINASE-RELATED"/>
    <property type="match status" value="1"/>
</dbReference>
<dbReference type="InterPro" id="IPR036162">
    <property type="entry name" value="Resolvase-like_N_sf"/>
</dbReference>
<evidence type="ECO:0000256" key="1">
    <source>
        <dbReference type="SAM" id="MobiDB-lite"/>
    </source>
</evidence>
<dbReference type="InterPro" id="IPR011109">
    <property type="entry name" value="DNA_bind_recombinase_dom"/>
</dbReference>
<dbReference type="InterPro" id="IPR038109">
    <property type="entry name" value="DNA_bind_recomb_sf"/>
</dbReference>
<dbReference type="FunFam" id="3.40.50.1390:FF:000008">
    <property type="entry name" value="DNA recombinase"/>
    <property type="match status" value="1"/>
</dbReference>
<dbReference type="SUPFAM" id="SSF53041">
    <property type="entry name" value="Resolvase-like"/>
    <property type="match status" value="1"/>
</dbReference>
<dbReference type="Proteomes" id="UP000664914">
    <property type="component" value="Chromosome"/>
</dbReference>
<dbReference type="Gene3D" id="3.90.1750.20">
    <property type="entry name" value="Putative Large Serine Recombinase, Chain B, Domain 2"/>
    <property type="match status" value="1"/>
</dbReference>
<feature type="region of interest" description="Disordered" evidence="1">
    <location>
        <begin position="510"/>
        <end position="541"/>
    </location>
</feature>
<sequence>MLPGETMVAASKPVRAAQYIRMSTDQQRYSLSNQAAAIETYAASHGFEIVRTYADPGRSGLTFARRKELQQLLSDVLGGAPGFEAVLVYDISRWGRFQDTDESAHYEWLVRNAGIPIHYCAEAFENDGSLTSAIMKNLKRVMAGEYSRELSRKVWSAQIRQFELGYRMGGRTPYGLRRLLLDERGRPKAILQPGEAKNLRWEKVVLVQGPPEELALIGRIYRLSVRDALSDAQIADLLNREGHLAVRGRKWTKFLIRQVLTSEIYMGTALFNRTSQRLGRSQRRNPREEWVRLPNALPPIVSARRFAEAQRVRGHRRILRLSEAALLTPLRRLLEEKGRLSLPLIAAEPDMPNHASYRRRYGSLDAAYAEVGYVRPARKACPVPAATVDRAAAFTVQVAGSLMRAGCKIGGDRERGVLVVDRACYIAVATSRLWSSARERFWEIRTDRCGEVDFLIACLLSGDDRTALGYYLIPASRFPRCGAIRILEGGHRLERYRLEDLTTLADALRERRSGATSPRVRVRRSAPLAPRPRPEPPPPSL</sequence>
<dbReference type="InterPro" id="IPR050639">
    <property type="entry name" value="SSR_resolvase"/>
</dbReference>
<dbReference type="PANTHER" id="PTHR30461">
    <property type="entry name" value="DNA-INVERTASE FROM LAMBDOID PROPHAGE"/>
    <property type="match status" value="1"/>
</dbReference>
<dbReference type="GO" id="GO:0000150">
    <property type="term" value="F:DNA strand exchange activity"/>
    <property type="evidence" value="ECO:0007669"/>
    <property type="project" value="InterPro"/>
</dbReference>
<dbReference type="Pfam" id="PF00239">
    <property type="entry name" value="Resolvase"/>
    <property type="match status" value="1"/>
</dbReference>
<feature type="compositionally biased region" description="Pro residues" evidence="1">
    <location>
        <begin position="529"/>
        <end position="541"/>
    </location>
</feature>
<dbReference type="AlphaFoldDB" id="A0A975CZL8"/>
<dbReference type="CDD" id="cd00338">
    <property type="entry name" value="Ser_Recombinase"/>
    <property type="match status" value="1"/>
</dbReference>
<evidence type="ECO:0000259" key="2">
    <source>
        <dbReference type="PROSITE" id="PS51736"/>
    </source>
</evidence>